<comment type="caution">
    <text evidence="2">The sequence shown here is derived from an EMBL/GenBank/DDBJ whole genome shotgun (WGS) entry which is preliminary data.</text>
</comment>
<evidence type="ECO:0000313" key="3">
    <source>
        <dbReference type="Proteomes" id="UP000050509"/>
    </source>
</evidence>
<dbReference type="InterPro" id="IPR008319">
    <property type="entry name" value="GyrI-like_CCH_Lin2189-like"/>
</dbReference>
<dbReference type="PIRSF" id="PIRSF031644">
    <property type="entry name" value="UCP031644"/>
    <property type="match status" value="1"/>
</dbReference>
<dbReference type="Proteomes" id="UP000050509">
    <property type="component" value="Unassembled WGS sequence"/>
</dbReference>
<dbReference type="Gene3D" id="3.20.80.10">
    <property type="entry name" value="Regulatory factor, effector binding domain"/>
    <property type="match status" value="1"/>
</dbReference>
<evidence type="ECO:0000259" key="1">
    <source>
        <dbReference type="Pfam" id="PF06445"/>
    </source>
</evidence>
<gene>
    <name evidence="2" type="ORF">SE17_18375</name>
</gene>
<dbReference type="InterPro" id="IPR029442">
    <property type="entry name" value="GyrI-like"/>
</dbReference>
<dbReference type="SUPFAM" id="SSF55136">
    <property type="entry name" value="Probable bacterial effector-binding domain"/>
    <property type="match status" value="1"/>
</dbReference>
<accession>A0A0P9DPD3</accession>
<dbReference type="Pfam" id="PF06445">
    <property type="entry name" value="GyrI-like"/>
    <property type="match status" value="1"/>
</dbReference>
<evidence type="ECO:0000313" key="2">
    <source>
        <dbReference type="EMBL" id="KPV51943.1"/>
    </source>
</evidence>
<name>A0A0P9DPD3_9CHLR</name>
<reference evidence="2 3" key="1">
    <citation type="submission" date="2015-09" db="EMBL/GenBank/DDBJ databases">
        <title>Draft genome sequence of Kouleothrix aurantiaca JCM 19913.</title>
        <authorList>
            <person name="Hemp J."/>
        </authorList>
    </citation>
    <scope>NUCLEOTIDE SEQUENCE [LARGE SCALE GENOMIC DNA]</scope>
    <source>
        <strain evidence="2 3">COM-B</strain>
    </source>
</reference>
<dbReference type="EMBL" id="LJCR01000717">
    <property type="protein sequence ID" value="KPV51943.1"/>
    <property type="molecule type" value="Genomic_DNA"/>
</dbReference>
<organism evidence="2 3">
    <name type="scientific">Kouleothrix aurantiaca</name>
    <dbReference type="NCBI Taxonomy" id="186479"/>
    <lineage>
        <taxon>Bacteria</taxon>
        <taxon>Bacillati</taxon>
        <taxon>Chloroflexota</taxon>
        <taxon>Chloroflexia</taxon>
        <taxon>Chloroflexales</taxon>
        <taxon>Roseiflexineae</taxon>
        <taxon>Roseiflexaceae</taxon>
        <taxon>Kouleothrix</taxon>
    </lineage>
</organism>
<sequence>MSKIDFTKELRQLYAPPTGDFAVVDVPPLHYLMLDGAGNPNTAPAYTAAVETLYAIAYRAKFISKGELGRDYVVPPLEGLWWAEDMRSFTSARDKRSWSWTMMILLPEWITPAIYARACEDVARKRAPANLPALRMEAYCEGLAAQIMHIGPYDDEGPTLARLHGEWLPQHGYAENGKHHEIYLSDPRRAAPSKMRTVLRQPIRAR</sequence>
<proteinExistence type="predicted"/>
<dbReference type="AlphaFoldDB" id="A0A0P9DPD3"/>
<feature type="domain" description="GyrI-like small molecule binding" evidence="1">
    <location>
        <begin position="22"/>
        <end position="199"/>
    </location>
</feature>
<keyword evidence="3" id="KW-1185">Reference proteome</keyword>
<dbReference type="InterPro" id="IPR011256">
    <property type="entry name" value="Reg_factor_effector_dom_sf"/>
</dbReference>
<dbReference type="PATRIC" id="fig|186479.3.peg.9870"/>
<protein>
    <recommendedName>
        <fullName evidence="1">GyrI-like small molecule binding domain-containing protein</fullName>
    </recommendedName>
</protein>